<dbReference type="GO" id="GO:0005886">
    <property type="term" value="C:plasma membrane"/>
    <property type="evidence" value="ECO:0007669"/>
    <property type="project" value="UniProtKB-SubCell"/>
</dbReference>
<dbReference type="PANTHER" id="PTHR13822">
    <property type="entry name" value="ATP SYNTHASE DELTA/EPSILON CHAIN"/>
    <property type="match status" value="1"/>
</dbReference>
<keyword evidence="9" id="KW-1003">Cell membrane</keyword>
<name>A0A5B9W0K8_9BACT</name>
<dbReference type="NCBIfam" id="TIGR01216">
    <property type="entry name" value="ATP_synt_epsi"/>
    <property type="match status" value="1"/>
</dbReference>
<organism evidence="12 13">
    <name type="scientific">Aquisphaera giovannonii</name>
    <dbReference type="NCBI Taxonomy" id="406548"/>
    <lineage>
        <taxon>Bacteria</taxon>
        <taxon>Pseudomonadati</taxon>
        <taxon>Planctomycetota</taxon>
        <taxon>Planctomycetia</taxon>
        <taxon>Isosphaerales</taxon>
        <taxon>Isosphaeraceae</taxon>
        <taxon>Aquisphaera</taxon>
    </lineage>
</organism>
<keyword evidence="7 9" id="KW-0139">CF(1)</keyword>
<dbReference type="InterPro" id="IPR001469">
    <property type="entry name" value="ATP_synth_F1_dsu/esu"/>
</dbReference>
<dbReference type="InterPro" id="IPR020546">
    <property type="entry name" value="ATP_synth_F1_dsu/esu_N"/>
</dbReference>
<evidence type="ECO:0000259" key="11">
    <source>
        <dbReference type="Pfam" id="PF02823"/>
    </source>
</evidence>
<keyword evidence="4 9" id="KW-0813">Transport</keyword>
<sequence length="148" mass="16064">MAEAVEVGVEKKRPVSGEDRRLQVVVVTPERTALEQEADFVALPLHDGELGVLPGRAPAIGRLGYGELRTKTGETTRRYFVDGGFVQIRDDVVTVLTSRAIAAEKIDAAAATQELQKAEHLRAVTPEELAAKTRGVARARAMLRVKAH</sequence>
<comment type="subcellular location">
    <subcellularLocation>
        <location evidence="9">Cell membrane</location>
        <topology evidence="9">Peripheral membrane protein</topology>
    </subcellularLocation>
    <subcellularLocation>
        <location evidence="2">Endomembrane system</location>
        <topology evidence="2">Peripheral membrane protein</topology>
    </subcellularLocation>
</comment>
<dbReference type="Proteomes" id="UP000324233">
    <property type="component" value="Chromosome"/>
</dbReference>
<proteinExistence type="inferred from homology"/>
<evidence type="ECO:0000256" key="1">
    <source>
        <dbReference type="ARBA" id="ARBA00003543"/>
    </source>
</evidence>
<comment type="similarity">
    <text evidence="3 9 10">Belongs to the ATPase epsilon chain family.</text>
</comment>
<dbReference type="Gene3D" id="2.60.15.10">
    <property type="entry name" value="F0F1 ATP synthase delta/epsilon subunit, N-terminal"/>
    <property type="match status" value="1"/>
</dbReference>
<comment type="subunit">
    <text evidence="9 10">F-type ATPases have 2 components, CF(1) - the catalytic core - and CF(0) - the membrane proton channel. CF(1) has five subunits: alpha(3), beta(3), gamma(1), delta(1), epsilon(1). CF(0) has three main subunits: a, b and c.</text>
</comment>
<keyword evidence="5 9" id="KW-0406">Ion transport</keyword>
<evidence type="ECO:0000256" key="5">
    <source>
        <dbReference type="ARBA" id="ARBA00023065"/>
    </source>
</evidence>
<dbReference type="HAMAP" id="MF_00530">
    <property type="entry name" value="ATP_synth_epsil_bac"/>
    <property type="match status" value="1"/>
</dbReference>
<dbReference type="SUPFAM" id="SSF51344">
    <property type="entry name" value="Epsilon subunit of F1F0-ATP synthase N-terminal domain"/>
    <property type="match status" value="1"/>
</dbReference>
<evidence type="ECO:0000256" key="2">
    <source>
        <dbReference type="ARBA" id="ARBA00004184"/>
    </source>
</evidence>
<evidence type="ECO:0000256" key="4">
    <source>
        <dbReference type="ARBA" id="ARBA00022448"/>
    </source>
</evidence>
<dbReference type="InterPro" id="IPR036771">
    <property type="entry name" value="ATPsynth_dsu/esu_N"/>
</dbReference>
<protein>
    <recommendedName>
        <fullName evidence="9">ATP synthase epsilon chain</fullName>
    </recommendedName>
    <alternativeName>
        <fullName evidence="9">ATP synthase F1 sector epsilon subunit</fullName>
    </alternativeName>
    <alternativeName>
        <fullName evidence="9">F-ATPase epsilon subunit</fullName>
    </alternativeName>
</protein>
<feature type="domain" description="ATP synthase F1 complex delta/epsilon subunit N-terminal" evidence="11">
    <location>
        <begin position="22"/>
        <end position="100"/>
    </location>
</feature>
<evidence type="ECO:0000256" key="6">
    <source>
        <dbReference type="ARBA" id="ARBA00023136"/>
    </source>
</evidence>
<dbReference type="RefSeq" id="WP_148594048.1">
    <property type="nucleotide sequence ID" value="NZ_CP042997.1"/>
</dbReference>
<evidence type="ECO:0000313" key="12">
    <source>
        <dbReference type="EMBL" id="QEH34073.1"/>
    </source>
</evidence>
<dbReference type="KEGG" id="agv:OJF2_26070"/>
<dbReference type="GO" id="GO:0045259">
    <property type="term" value="C:proton-transporting ATP synthase complex"/>
    <property type="evidence" value="ECO:0007669"/>
    <property type="project" value="UniProtKB-KW"/>
</dbReference>
<dbReference type="OrthoDB" id="277064at2"/>
<dbReference type="GO" id="GO:0046933">
    <property type="term" value="F:proton-transporting ATP synthase activity, rotational mechanism"/>
    <property type="evidence" value="ECO:0007669"/>
    <property type="project" value="UniProtKB-UniRule"/>
</dbReference>
<dbReference type="PANTHER" id="PTHR13822:SF10">
    <property type="entry name" value="ATP SYNTHASE EPSILON CHAIN, CHLOROPLASTIC"/>
    <property type="match status" value="1"/>
</dbReference>
<keyword evidence="9" id="KW-0375">Hydrogen ion transport</keyword>
<gene>
    <name evidence="9 12" type="primary">atpC</name>
    <name evidence="12" type="ORF">OJF2_26070</name>
</gene>
<evidence type="ECO:0000256" key="8">
    <source>
        <dbReference type="ARBA" id="ARBA00023310"/>
    </source>
</evidence>
<reference evidence="12 13" key="1">
    <citation type="submission" date="2019-08" db="EMBL/GenBank/DDBJ databases">
        <title>Deep-cultivation of Planctomycetes and their phenomic and genomic characterization uncovers novel biology.</title>
        <authorList>
            <person name="Wiegand S."/>
            <person name="Jogler M."/>
            <person name="Boedeker C."/>
            <person name="Pinto D."/>
            <person name="Vollmers J."/>
            <person name="Rivas-Marin E."/>
            <person name="Kohn T."/>
            <person name="Peeters S.H."/>
            <person name="Heuer A."/>
            <person name="Rast P."/>
            <person name="Oberbeckmann S."/>
            <person name="Bunk B."/>
            <person name="Jeske O."/>
            <person name="Meyerdierks A."/>
            <person name="Storesund J.E."/>
            <person name="Kallscheuer N."/>
            <person name="Luecker S."/>
            <person name="Lage O.M."/>
            <person name="Pohl T."/>
            <person name="Merkel B.J."/>
            <person name="Hornburger P."/>
            <person name="Mueller R.-W."/>
            <person name="Bruemmer F."/>
            <person name="Labrenz M."/>
            <person name="Spormann A.M."/>
            <person name="Op den Camp H."/>
            <person name="Overmann J."/>
            <person name="Amann R."/>
            <person name="Jetten M.S.M."/>
            <person name="Mascher T."/>
            <person name="Medema M.H."/>
            <person name="Devos D.P."/>
            <person name="Kaster A.-K."/>
            <person name="Ovreas L."/>
            <person name="Rohde M."/>
            <person name="Galperin M.Y."/>
            <person name="Jogler C."/>
        </authorList>
    </citation>
    <scope>NUCLEOTIDE SEQUENCE [LARGE SCALE GENOMIC DNA]</scope>
    <source>
        <strain evidence="12 13">OJF2</strain>
    </source>
</reference>
<evidence type="ECO:0000256" key="9">
    <source>
        <dbReference type="HAMAP-Rule" id="MF_00530"/>
    </source>
</evidence>
<evidence type="ECO:0000256" key="10">
    <source>
        <dbReference type="RuleBase" id="RU003656"/>
    </source>
</evidence>
<dbReference type="AlphaFoldDB" id="A0A5B9W0K8"/>
<dbReference type="GO" id="GO:0012505">
    <property type="term" value="C:endomembrane system"/>
    <property type="evidence" value="ECO:0007669"/>
    <property type="project" value="UniProtKB-SubCell"/>
</dbReference>
<dbReference type="EMBL" id="CP042997">
    <property type="protein sequence ID" value="QEH34073.1"/>
    <property type="molecule type" value="Genomic_DNA"/>
</dbReference>
<evidence type="ECO:0000256" key="3">
    <source>
        <dbReference type="ARBA" id="ARBA00005712"/>
    </source>
</evidence>
<keyword evidence="13" id="KW-1185">Reference proteome</keyword>
<accession>A0A5B9W0K8</accession>
<comment type="function">
    <text evidence="1 9">Produces ATP from ADP in the presence of a proton gradient across the membrane.</text>
</comment>
<keyword evidence="6 9" id="KW-0472">Membrane</keyword>
<evidence type="ECO:0000313" key="13">
    <source>
        <dbReference type="Proteomes" id="UP000324233"/>
    </source>
</evidence>
<dbReference type="Pfam" id="PF02823">
    <property type="entry name" value="ATP-synt_DE_N"/>
    <property type="match status" value="1"/>
</dbReference>
<evidence type="ECO:0000256" key="7">
    <source>
        <dbReference type="ARBA" id="ARBA00023196"/>
    </source>
</evidence>
<dbReference type="CDD" id="cd12152">
    <property type="entry name" value="F1-ATPase_delta"/>
    <property type="match status" value="1"/>
</dbReference>
<dbReference type="GO" id="GO:0005524">
    <property type="term" value="F:ATP binding"/>
    <property type="evidence" value="ECO:0007669"/>
    <property type="project" value="UniProtKB-UniRule"/>
</dbReference>
<keyword evidence="8 9" id="KW-0066">ATP synthesis</keyword>